<evidence type="ECO:0000313" key="2">
    <source>
        <dbReference type="Proteomes" id="UP000823821"/>
    </source>
</evidence>
<gene>
    <name evidence="1" type="ORF">H9784_08905</name>
</gene>
<dbReference type="EMBL" id="DWZD01000047">
    <property type="protein sequence ID" value="HJA79664.1"/>
    <property type="molecule type" value="Genomic_DNA"/>
</dbReference>
<reference evidence="1" key="2">
    <citation type="submission" date="2021-04" db="EMBL/GenBank/DDBJ databases">
        <authorList>
            <person name="Gilroy R."/>
        </authorList>
    </citation>
    <scope>NUCLEOTIDE SEQUENCE</scope>
    <source>
        <strain evidence="1">5032</strain>
    </source>
</reference>
<dbReference type="Proteomes" id="UP000823821">
    <property type="component" value="Unassembled WGS sequence"/>
</dbReference>
<evidence type="ECO:0000313" key="1">
    <source>
        <dbReference type="EMBL" id="HJA79664.1"/>
    </source>
</evidence>
<protein>
    <submittedName>
        <fullName evidence="1">DUF1844 domain-containing protein</fullName>
    </submittedName>
</protein>
<dbReference type="Pfam" id="PF08899">
    <property type="entry name" value="DUF1844"/>
    <property type="match status" value="1"/>
</dbReference>
<proteinExistence type="predicted"/>
<comment type="caution">
    <text evidence="1">The sequence shown here is derived from an EMBL/GenBank/DDBJ whole genome shotgun (WGS) entry which is preliminary data.</text>
</comment>
<accession>A0A9D2KRK3</accession>
<name>A0A9D2KRK3_9BACT</name>
<dbReference type="AlphaFoldDB" id="A0A9D2KRK3"/>
<organism evidence="1 2">
    <name type="scientific">Candidatus Desulfovibrio intestinavium</name>
    <dbReference type="NCBI Taxonomy" id="2838534"/>
    <lineage>
        <taxon>Bacteria</taxon>
        <taxon>Pseudomonadati</taxon>
        <taxon>Thermodesulfobacteriota</taxon>
        <taxon>Desulfovibrionia</taxon>
        <taxon>Desulfovibrionales</taxon>
        <taxon>Desulfovibrionaceae</taxon>
        <taxon>Desulfovibrio</taxon>
    </lineage>
</organism>
<sequence length="100" mass="10969">MSQNNDSSARTALPEVTFSTFVMSLASAALVQLGEVPNPETGAQAVHPHLARHSIDMLEMLHRKTTQGLDEQERKLLESLLYELRMKYVMKCGSAPGQGA</sequence>
<dbReference type="InterPro" id="IPR014995">
    <property type="entry name" value="DUF1844"/>
</dbReference>
<reference evidence="1" key="1">
    <citation type="journal article" date="2021" name="PeerJ">
        <title>Extensive microbial diversity within the chicken gut microbiome revealed by metagenomics and culture.</title>
        <authorList>
            <person name="Gilroy R."/>
            <person name="Ravi A."/>
            <person name="Getino M."/>
            <person name="Pursley I."/>
            <person name="Horton D.L."/>
            <person name="Alikhan N.F."/>
            <person name="Baker D."/>
            <person name="Gharbi K."/>
            <person name="Hall N."/>
            <person name="Watson M."/>
            <person name="Adriaenssens E.M."/>
            <person name="Foster-Nyarko E."/>
            <person name="Jarju S."/>
            <person name="Secka A."/>
            <person name="Antonio M."/>
            <person name="Oren A."/>
            <person name="Chaudhuri R.R."/>
            <person name="La Ragione R."/>
            <person name="Hildebrand F."/>
            <person name="Pallen M.J."/>
        </authorList>
    </citation>
    <scope>NUCLEOTIDE SEQUENCE</scope>
    <source>
        <strain evidence="1">5032</strain>
    </source>
</reference>